<dbReference type="Proteomes" id="UP000006038">
    <property type="component" value="Chromosome 11"/>
</dbReference>
<keyword evidence="3" id="KW-1185">Reference proteome</keyword>
<name>J3N8S2_ORYBR</name>
<dbReference type="Gramene" id="OB11G22080.1">
    <property type="protein sequence ID" value="OB11G22080.1"/>
    <property type="gene ID" value="OB11G22080"/>
</dbReference>
<evidence type="ECO:0000256" key="1">
    <source>
        <dbReference type="SAM" id="MobiDB-lite"/>
    </source>
</evidence>
<protein>
    <submittedName>
        <fullName evidence="2">Uncharacterized protein</fullName>
    </submittedName>
</protein>
<accession>J3N8S2</accession>
<sequence>MTSTSENALDHHDDHDASSPALPPMIPGCDPHDGAACLELIEVLTARAGDGSSATAARPTPRRSRSAFRWWSTRT</sequence>
<reference evidence="2" key="2">
    <citation type="submission" date="2013-04" db="UniProtKB">
        <authorList>
            <consortium name="EnsemblPlants"/>
        </authorList>
    </citation>
    <scope>IDENTIFICATION</scope>
</reference>
<feature type="compositionally biased region" description="Basic and acidic residues" evidence="1">
    <location>
        <begin position="8"/>
        <end position="17"/>
    </location>
</feature>
<organism evidence="2">
    <name type="scientific">Oryza brachyantha</name>
    <name type="common">malo sina</name>
    <dbReference type="NCBI Taxonomy" id="4533"/>
    <lineage>
        <taxon>Eukaryota</taxon>
        <taxon>Viridiplantae</taxon>
        <taxon>Streptophyta</taxon>
        <taxon>Embryophyta</taxon>
        <taxon>Tracheophyta</taxon>
        <taxon>Spermatophyta</taxon>
        <taxon>Magnoliopsida</taxon>
        <taxon>Liliopsida</taxon>
        <taxon>Poales</taxon>
        <taxon>Poaceae</taxon>
        <taxon>BOP clade</taxon>
        <taxon>Oryzoideae</taxon>
        <taxon>Oryzeae</taxon>
        <taxon>Oryzinae</taxon>
        <taxon>Oryza</taxon>
    </lineage>
</organism>
<dbReference type="HOGENOM" id="CLU_2675028_0_0_1"/>
<dbReference type="EnsemblPlants" id="OB11G22080.1">
    <property type="protein sequence ID" value="OB11G22080.1"/>
    <property type="gene ID" value="OB11G22080"/>
</dbReference>
<evidence type="ECO:0000313" key="2">
    <source>
        <dbReference type="EnsemblPlants" id="OB11G22080.1"/>
    </source>
</evidence>
<proteinExistence type="predicted"/>
<feature type="region of interest" description="Disordered" evidence="1">
    <location>
        <begin position="1"/>
        <end position="28"/>
    </location>
</feature>
<feature type="region of interest" description="Disordered" evidence="1">
    <location>
        <begin position="48"/>
        <end position="75"/>
    </location>
</feature>
<reference evidence="2" key="1">
    <citation type="journal article" date="2013" name="Nat. Commun.">
        <title>Whole-genome sequencing of Oryza brachyantha reveals mechanisms underlying Oryza genome evolution.</title>
        <authorList>
            <person name="Chen J."/>
            <person name="Huang Q."/>
            <person name="Gao D."/>
            <person name="Wang J."/>
            <person name="Lang Y."/>
            <person name="Liu T."/>
            <person name="Li B."/>
            <person name="Bai Z."/>
            <person name="Luis Goicoechea J."/>
            <person name="Liang C."/>
            <person name="Chen C."/>
            <person name="Zhang W."/>
            <person name="Sun S."/>
            <person name="Liao Y."/>
            <person name="Zhang X."/>
            <person name="Yang L."/>
            <person name="Song C."/>
            <person name="Wang M."/>
            <person name="Shi J."/>
            <person name="Liu G."/>
            <person name="Liu J."/>
            <person name="Zhou H."/>
            <person name="Zhou W."/>
            <person name="Yu Q."/>
            <person name="An N."/>
            <person name="Chen Y."/>
            <person name="Cai Q."/>
            <person name="Wang B."/>
            <person name="Liu B."/>
            <person name="Min J."/>
            <person name="Huang Y."/>
            <person name="Wu H."/>
            <person name="Li Z."/>
            <person name="Zhang Y."/>
            <person name="Yin Y."/>
            <person name="Song W."/>
            <person name="Jiang J."/>
            <person name="Jackson S.A."/>
            <person name="Wing R.A."/>
            <person name="Wang J."/>
            <person name="Chen M."/>
        </authorList>
    </citation>
    <scope>NUCLEOTIDE SEQUENCE [LARGE SCALE GENOMIC DNA]</scope>
    <source>
        <strain evidence="2">cv. IRGC 101232</strain>
    </source>
</reference>
<evidence type="ECO:0000313" key="3">
    <source>
        <dbReference type="Proteomes" id="UP000006038"/>
    </source>
</evidence>
<dbReference type="AlphaFoldDB" id="J3N8S2"/>